<dbReference type="AlphaFoldDB" id="A0A4P6V4H4"/>
<feature type="region of interest" description="Disordered" evidence="1">
    <location>
        <begin position="1"/>
        <end position="21"/>
    </location>
</feature>
<evidence type="ECO:0000313" key="3">
    <source>
        <dbReference type="EMBL" id="QBK31470.1"/>
    </source>
</evidence>
<dbReference type="Proteomes" id="UP000293719">
    <property type="component" value="Chromosome"/>
</dbReference>
<feature type="transmembrane region" description="Helical" evidence="2">
    <location>
        <begin position="212"/>
        <end position="233"/>
    </location>
</feature>
<feature type="transmembrane region" description="Helical" evidence="2">
    <location>
        <begin position="129"/>
        <end position="156"/>
    </location>
</feature>
<protein>
    <submittedName>
        <fullName evidence="3">DUF2189 domain-containing protein</fullName>
    </submittedName>
</protein>
<keyword evidence="2" id="KW-0472">Membrane</keyword>
<evidence type="ECO:0000313" key="4">
    <source>
        <dbReference type="Proteomes" id="UP000293719"/>
    </source>
</evidence>
<organism evidence="3 4">
    <name type="scientific">Roseitalea porphyridii</name>
    <dbReference type="NCBI Taxonomy" id="1852022"/>
    <lineage>
        <taxon>Bacteria</taxon>
        <taxon>Pseudomonadati</taxon>
        <taxon>Pseudomonadota</taxon>
        <taxon>Alphaproteobacteria</taxon>
        <taxon>Hyphomicrobiales</taxon>
        <taxon>Ahrensiaceae</taxon>
        <taxon>Roseitalea</taxon>
    </lineage>
</organism>
<keyword evidence="2" id="KW-1133">Transmembrane helix</keyword>
<dbReference type="GeneID" id="90768250"/>
<dbReference type="KEGG" id="rpod:E0E05_13150"/>
<keyword evidence="2" id="KW-0812">Transmembrane</keyword>
<dbReference type="InterPro" id="IPR018692">
    <property type="entry name" value="DUF2189"/>
</dbReference>
<name>A0A4P6V4H4_9HYPH</name>
<feature type="transmembrane region" description="Helical" evidence="2">
    <location>
        <begin position="239"/>
        <end position="259"/>
    </location>
</feature>
<dbReference type="RefSeq" id="WP_131617133.1">
    <property type="nucleotide sequence ID" value="NZ_CP036532.1"/>
</dbReference>
<dbReference type="OrthoDB" id="9809543at2"/>
<evidence type="ECO:0000256" key="2">
    <source>
        <dbReference type="SAM" id="Phobius"/>
    </source>
</evidence>
<accession>A0A4P6V4H4</accession>
<gene>
    <name evidence="3" type="ORF">E0E05_13150</name>
</gene>
<proteinExistence type="predicted"/>
<feature type="transmembrane region" description="Helical" evidence="2">
    <location>
        <begin position="79"/>
        <end position="100"/>
    </location>
</feature>
<feature type="compositionally biased region" description="Acidic residues" evidence="1">
    <location>
        <begin position="1"/>
        <end position="10"/>
    </location>
</feature>
<feature type="transmembrane region" description="Helical" evidence="2">
    <location>
        <begin position="52"/>
        <end position="73"/>
    </location>
</feature>
<evidence type="ECO:0000256" key="1">
    <source>
        <dbReference type="SAM" id="MobiDB-lite"/>
    </source>
</evidence>
<keyword evidence="4" id="KW-1185">Reference proteome</keyword>
<dbReference type="Pfam" id="PF09955">
    <property type="entry name" value="DUF2189"/>
    <property type="match status" value="1"/>
</dbReference>
<dbReference type="EMBL" id="CP036532">
    <property type="protein sequence ID" value="QBK31470.1"/>
    <property type="molecule type" value="Genomic_DNA"/>
</dbReference>
<feature type="transmembrane region" description="Helical" evidence="2">
    <location>
        <begin position="176"/>
        <end position="200"/>
    </location>
</feature>
<sequence length="272" mass="29857">MSNADIDDGGESAGATGNTKRTGTLPEVRALTVADIRTAFNQGYADFLKAPLFGFFFSGVYVIGGLLIAQSLFVWDMPWMIYPVAIGFPLIAPFAAVGLYEVSRRLSTGEPLAWNEILSVIRLQSRRELAFMAFVVLFIFWIWMYQVRLLIALILGRMSFATWESFTQTLFTTPEGWTFLIIGHAVGAVLALVLFSVTVVSIPMLLDRNVDFVTAMISSVRAVAASPMVMLGWGVVVTLMVIAAMLPVFLGLLIALPVLGHATWHIYKKAVP</sequence>
<reference evidence="3 4" key="1">
    <citation type="journal article" date="2017" name="Int. J. Syst. Evol. Microbiol.">
        <title>Roseitalea porphyridii gen. nov., sp. nov., isolated from a red alga, and reclassification of Hoeflea suaedae Chung et al. 2013 as Pseudohoeflea suaedae gen. nov., comb. nov.</title>
        <authorList>
            <person name="Hyeon J.W."/>
            <person name="Jeong S.E."/>
            <person name="Baek K."/>
            <person name="Jeon C.O."/>
        </authorList>
    </citation>
    <scope>NUCLEOTIDE SEQUENCE [LARGE SCALE GENOMIC DNA]</scope>
    <source>
        <strain evidence="3 4">MA7-20</strain>
    </source>
</reference>